<dbReference type="Proteomes" id="UP000317238">
    <property type="component" value="Unassembled WGS sequence"/>
</dbReference>
<sequence>MIHYTCDRCKREIDSIDDVRFVVQLEIKPVREESFAPLCDEVDHLSELNEILETAPPCDCGDDNATGHRESFDLCGECYEQFRRNPLGRELSFALGFSNN</sequence>
<evidence type="ECO:0000313" key="2">
    <source>
        <dbReference type="Proteomes" id="UP000317238"/>
    </source>
</evidence>
<name>A0A5C5Y699_9PLAN</name>
<dbReference type="AlphaFoldDB" id="A0A5C5Y699"/>
<protein>
    <submittedName>
        <fullName evidence="1">Uncharacterized protein</fullName>
    </submittedName>
</protein>
<evidence type="ECO:0000313" key="1">
    <source>
        <dbReference type="EMBL" id="TWT70760.1"/>
    </source>
</evidence>
<organism evidence="1 2">
    <name type="scientific">Crateriforma conspicua</name>
    <dbReference type="NCBI Taxonomy" id="2527996"/>
    <lineage>
        <taxon>Bacteria</taxon>
        <taxon>Pseudomonadati</taxon>
        <taxon>Planctomycetota</taxon>
        <taxon>Planctomycetia</taxon>
        <taxon>Planctomycetales</taxon>
        <taxon>Planctomycetaceae</taxon>
        <taxon>Crateriforma</taxon>
    </lineage>
</organism>
<dbReference type="OrthoDB" id="285275at2"/>
<dbReference type="EMBL" id="SJPL01000001">
    <property type="protein sequence ID" value="TWT70760.1"/>
    <property type="molecule type" value="Genomic_DNA"/>
</dbReference>
<proteinExistence type="predicted"/>
<keyword evidence="2" id="KW-1185">Reference proteome</keyword>
<gene>
    <name evidence="1" type="ORF">Pan14r_30680</name>
</gene>
<accession>A0A5C5Y699</accession>
<reference evidence="1 2" key="1">
    <citation type="submission" date="2019-02" db="EMBL/GenBank/DDBJ databases">
        <title>Deep-cultivation of Planctomycetes and their phenomic and genomic characterization uncovers novel biology.</title>
        <authorList>
            <person name="Wiegand S."/>
            <person name="Jogler M."/>
            <person name="Boedeker C."/>
            <person name="Pinto D."/>
            <person name="Vollmers J."/>
            <person name="Rivas-Marin E."/>
            <person name="Kohn T."/>
            <person name="Peeters S.H."/>
            <person name="Heuer A."/>
            <person name="Rast P."/>
            <person name="Oberbeckmann S."/>
            <person name="Bunk B."/>
            <person name="Jeske O."/>
            <person name="Meyerdierks A."/>
            <person name="Storesund J.E."/>
            <person name="Kallscheuer N."/>
            <person name="Luecker S."/>
            <person name="Lage O.M."/>
            <person name="Pohl T."/>
            <person name="Merkel B.J."/>
            <person name="Hornburger P."/>
            <person name="Mueller R.-W."/>
            <person name="Bruemmer F."/>
            <person name="Labrenz M."/>
            <person name="Spormann A.M."/>
            <person name="Op Den Camp H."/>
            <person name="Overmann J."/>
            <person name="Amann R."/>
            <person name="Jetten M.S.M."/>
            <person name="Mascher T."/>
            <person name="Medema M.H."/>
            <person name="Devos D.P."/>
            <person name="Kaster A.-K."/>
            <person name="Ovreas L."/>
            <person name="Rohde M."/>
            <person name="Galperin M.Y."/>
            <person name="Jogler C."/>
        </authorList>
    </citation>
    <scope>NUCLEOTIDE SEQUENCE [LARGE SCALE GENOMIC DNA]</scope>
    <source>
        <strain evidence="1 2">Pan14r</strain>
    </source>
</reference>
<comment type="caution">
    <text evidence="1">The sequence shown here is derived from an EMBL/GenBank/DDBJ whole genome shotgun (WGS) entry which is preliminary data.</text>
</comment>
<dbReference type="RefSeq" id="WP_145302536.1">
    <property type="nucleotide sequence ID" value="NZ_CP036319.1"/>
</dbReference>